<evidence type="ECO:0000313" key="2">
    <source>
        <dbReference type="Proteomes" id="UP000265798"/>
    </source>
</evidence>
<dbReference type="AlphaFoldDB" id="A0A396Z643"/>
<reference evidence="2" key="1">
    <citation type="submission" date="2018-05" db="EMBL/GenBank/DDBJ databases">
        <title>Leptospira yasudae sp. nov. and Leptospira stimsonii sp. nov., two pathogenic species of the genus Leptospira isolated from environmental sources.</title>
        <authorList>
            <person name="Casanovas-Massana A."/>
            <person name="Hamond C."/>
            <person name="Santos L.A."/>
            <person name="Hacker K.P."/>
            <person name="Balassiano I."/>
            <person name="Medeiros M.A."/>
            <person name="Reis M.G."/>
            <person name="Ko A.I."/>
            <person name="Wunder E.A."/>
        </authorList>
    </citation>
    <scope>NUCLEOTIDE SEQUENCE [LARGE SCALE GENOMIC DNA]</scope>
    <source>
        <strain evidence="2">Yale</strain>
    </source>
</reference>
<protein>
    <submittedName>
        <fullName evidence="1">Peptidase M30</fullName>
    </submittedName>
</protein>
<accession>A0A396Z643</accession>
<evidence type="ECO:0000313" key="1">
    <source>
        <dbReference type="EMBL" id="RHX89164.1"/>
    </source>
</evidence>
<proteinExistence type="predicted"/>
<gene>
    <name evidence="1" type="ORF">DLM75_15030</name>
</gene>
<name>A0A396Z643_9LEPT</name>
<sequence>MSGPFFTSSGPFAPSQRSRLYVFFRLRISMERKSRNNLGFFSGLLFSLFFLNACSLEGVFPSLFPNEKQKLGAQYVQALILTAVSCSGPGKFWVRDITKNASYCLQASLVGEGDTVSVYAEYGQEQNLDYKSIVREFDQRIFPKLGAAFGPPSDMDQSGKVHILFLDIRDGSKPGGSFVAGFFDPYDFLSDDPRSSVRSNGKEILYIDSVQLKELAEKDLASGKSDTLLSTIAHEFQHLIRFQYELPEYLSQKARDETWLNEGTSEVASDIAGYSPQMNRIQCYRGNVAGVCARGVNGSTIFGSSNFSSVVDYSFAYAFMKYLYTVSGSNLEERNSFFKKTVSGSSVRAKDAQSLSEIFLTSAGVTSLSASQKNDLGISGETSFIRLFAAFLWLSTGESTLAEAQLGVDSAGAAGFKTGMESVLSAFPFPPTNQDGGELRKLYDTQPLPFILPLSNLKPGQFHFIDQNRSNTGTQPAVVLLKKTVPSLRILQVNADPYRLGQVSQSITRTEDEGEPLLLPETDGPEIICPIEYFHSSDRNRTN</sequence>
<organism evidence="1 2">
    <name type="scientific">Leptospira stimsonii</name>
    <dbReference type="NCBI Taxonomy" id="2202203"/>
    <lineage>
        <taxon>Bacteria</taxon>
        <taxon>Pseudomonadati</taxon>
        <taxon>Spirochaetota</taxon>
        <taxon>Spirochaetia</taxon>
        <taxon>Leptospirales</taxon>
        <taxon>Leptospiraceae</taxon>
        <taxon>Leptospira</taxon>
    </lineage>
</organism>
<dbReference type="EMBL" id="QHCT01000004">
    <property type="protein sequence ID" value="RHX89164.1"/>
    <property type="molecule type" value="Genomic_DNA"/>
</dbReference>
<dbReference type="Proteomes" id="UP000265798">
    <property type="component" value="Unassembled WGS sequence"/>
</dbReference>
<comment type="caution">
    <text evidence="1">The sequence shown here is derived from an EMBL/GenBank/DDBJ whole genome shotgun (WGS) entry which is preliminary data.</text>
</comment>